<dbReference type="EMBL" id="OZ020097">
    <property type="protein sequence ID" value="CAK9268867.1"/>
    <property type="molecule type" value="Genomic_DNA"/>
</dbReference>
<name>A0ABP0WPS8_9BRYO</name>
<dbReference type="Proteomes" id="UP001497444">
    <property type="component" value="Chromosome 2"/>
</dbReference>
<evidence type="ECO:0000256" key="1">
    <source>
        <dbReference type="SAM" id="MobiDB-lite"/>
    </source>
</evidence>
<gene>
    <name evidence="2" type="ORF">CSSPJE1EN1_LOCUS14345</name>
</gene>
<reference evidence="2 3" key="1">
    <citation type="submission" date="2024-02" db="EMBL/GenBank/DDBJ databases">
        <authorList>
            <consortium name="ELIXIR-Norway"/>
            <consortium name="Elixir Norway"/>
        </authorList>
    </citation>
    <scope>NUCLEOTIDE SEQUENCE [LARGE SCALE GENOMIC DNA]</scope>
</reference>
<evidence type="ECO:0000313" key="3">
    <source>
        <dbReference type="Proteomes" id="UP001497444"/>
    </source>
</evidence>
<feature type="compositionally biased region" description="Low complexity" evidence="1">
    <location>
        <begin position="26"/>
        <end position="38"/>
    </location>
</feature>
<keyword evidence="3" id="KW-1185">Reference proteome</keyword>
<feature type="region of interest" description="Disordered" evidence="1">
    <location>
        <begin position="1"/>
        <end position="50"/>
    </location>
</feature>
<feature type="compositionally biased region" description="Basic and acidic residues" evidence="1">
    <location>
        <begin position="1"/>
        <end position="11"/>
    </location>
</feature>
<protein>
    <submittedName>
        <fullName evidence="2">Uncharacterized protein</fullName>
    </submittedName>
</protein>
<evidence type="ECO:0000313" key="2">
    <source>
        <dbReference type="EMBL" id="CAK9268867.1"/>
    </source>
</evidence>
<organism evidence="2 3">
    <name type="scientific">Sphagnum jensenii</name>
    <dbReference type="NCBI Taxonomy" id="128206"/>
    <lineage>
        <taxon>Eukaryota</taxon>
        <taxon>Viridiplantae</taxon>
        <taxon>Streptophyta</taxon>
        <taxon>Embryophyta</taxon>
        <taxon>Bryophyta</taxon>
        <taxon>Sphagnophytina</taxon>
        <taxon>Sphagnopsida</taxon>
        <taxon>Sphagnales</taxon>
        <taxon>Sphagnaceae</taxon>
        <taxon>Sphagnum</taxon>
    </lineage>
</organism>
<accession>A0ABP0WPS8</accession>
<sequence>MKGASERERANGRKTTNTTTDDDALDAAGAAARDGALKPSASIKGHKKPLSYRRAKEEEALFVAFYLTWSPFRYAPGACELLDCG</sequence>
<proteinExistence type="predicted"/>